<dbReference type="PANTHER" id="PTHR14965">
    <property type="entry name" value="SI:CH73-248E21.1"/>
    <property type="match status" value="1"/>
</dbReference>
<sequence length="315" mass="35321">MNLAGSTNMEEIPLDDVDPASIEYRVLMAYATRQKSASKYGKLLEEEAQRKEGSSVGKQDVHGKGNEHQDLSPMDEAPSSRKRSQKKKRKRKRSGWKRFLLPSCLRVPAEKDLQKGSERDDAVNSGSCFRSEPPVLPDLKDDSVIGLVVDRLSQITNNSRSKSPDFRILRSVSVEADGGGDNKSGDDDRKDEEEKIINTIVALLRKSGDELQEKVQKDKTFCQLITELMTYPFFSKIATKFSEETPVVSGMETQIVKVACVAEVTARLTAIDNHPMNMVLGFGTKYLKENFSPWINSHGGWEALELSNQEELDYE</sequence>
<proteinExistence type="predicted"/>
<evidence type="ECO:0000256" key="2">
    <source>
        <dbReference type="ARBA" id="ARBA00022703"/>
    </source>
</evidence>
<reference evidence="4" key="1">
    <citation type="submission" date="2025-08" db="UniProtKB">
        <authorList>
            <consortium name="Ensembl"/>
        </authorList>
    </citation>
    <scope>IDENTIFICATION</scope>
</reference>
<dbReference type="OMA" id="QIALTCE"/>
<dbReference type="GO" id="GO:0019901">
    <property type="term" value="F:protein kinase binding"/>
    <property type="evidence" value="ECO:0007669"/>
    <property type="project" value="Ensembl"/>
</dbReference>
<feature type="region of interest" description="Disordered" evidence="3">
    <location>
        <begin position="111"/>
        <end position="134"/>
    </location>
</feature>
<dbReference type="SUPFAM" id="SSF56854">
    <property type="entry name" value="Bcl-2 inhibitors of programmed cell death"/>
    <property type="match status" value="1"/>
</dbReference>
<reference evidence="4" key="2">
    <citation type="submission" date="2025-09" db="UniProtKB">
        <authorList>
            <consortium name="Ensembl"/>
        </authorList>
    </citation>
    <scope>IDENTIFICATION</scope>
</reference>
<dbReference type="InterPro" id="IPR036834">
    <property type="entry name" value="Bcl-2-like_sf"/>
</dbReference>
<accession>A0A8D0BLU7</accession>
<evidence type="ECO:0000256" key="1">
    <source>
        <dbReference type="ARBA" id="ARBA00022553"/>
    </source>
</evidence>
<feature type="region of interest" description="Disordered" evidence="3">
    <location>
        <begin position="43"/>
        <end position="94"/>
    </location>
</feature>
<keyword evidence="1" id="KW-0597">Phosphoprotein</keyword>
<feature type="compositionally biased region" description="Basic and acidic residues" evidence="3">
    <location>
        <begin position="43"/>
        <end position="70"/>
    </location>
</feature>
<feature type="compositionally biased region" description="Basic residues" evidence="3">
    <location>
        <begin position="80"/>
        <end position="94"/>
    </location>
</feature>
<dbReference type="PANTHER" id="PTHR14965:SF1">
    <property type="entry name" value="APOPTOSIS FACILITATOR BCL-2-LIKE PROTEIN 14"/>
    <property type="match status" value="1"/>
</dbReference>
<evidence type="ECO:0000313" key="4">
    <source>
        <dbReference type="Ensembl" id="ENSSMRP00000010306.1"/>
    </source>
</evidence>
<dbReference type="GO" id="GO:0006915">
    <property type="term" value="P:apoptotic process"/>
    <property type="evidence" value="ECO:0007669"/>
    <property type="project" value="UniProtKB-KW"/>
</dbReference>
<evidence type="ECO:0000313" key="5">
    <source>
        <dbReference type="Proteomes" id="UP000694421"/>
    </source>
</evidence>
<protein>
    <submittedName>
        <fullName evidence="4">BCL2 like 14</fullName>
    </submittedName>
</protein>
<keyword evidence="5" id="KW-1185">Reference proteome</keyword>
<organism evidence="4 5">
    <name type="scientific">Salvator merianae</name>
    <name type="common">Argentine black and white tegu</name>
    <name type="synonym">Tupinambis merianae</name>
    <dbReference type="NCBI Taxonomy" id="96440"/>
    <lineage>
        <taxon>Eukaryota</taxon>
        <taxon>Metazoa</taxon>
        <taxon>Chordata</taxon>
        <taxon>Craniata</taxon>
        <taxon>Vertebrata</taxon>
        <taxon>Euteleostomi</taxon>
        <taxon>Lepidosauria</taxon>
        <taxon>Squamata</taxon>
        <taxon>Bifurcata</taxon>
        <taxon>Unidentata</taxon>
        <taxon>Episquamata</taxon>
        <taxon>Laterata</taxon>
        <taxon>Teiioidea</taxon>
        <taxon>Teiidae</taxon>
        <taxon>Salvator</taxon>
    </lineage>
</organism>
<dbReference type="Gene3D" id="1.10.437.10">
    <property type="entry name" value="Blc2-like"/>
    <property type="match status" value="1"/>
</dbReference>
<feature type="compositionally biased region" description="Basic and acidic residues" evidence="3">
    <location>
        <begin position="111"/>
        <end position="122"/>
    </location>
</feature>
<dbReference type="Proteomes" id="UP000694421">
    <property type="component" value="Unplaced"/>
</dbReference>
<name>A0A8D0BLU7_SALMN</name>
<dbReference type="GO" id="GO:2001236">
    <property type="term" value="P:regulation of extrinsic apoptotic signaling pathway"/>
    <property type="evidence" value="ECO:0007669"/>
    <property type="project" value="TreeGrafter"/>
</dbReference>
<keyword evidence="2" id="KW-0053">Apoptosis</keyword>
<dbReference type="InterPro" id="IPR002475">
    <property type="entry name" value="Bcl2-like"/>
</dbReference>
<dbReference type="AlphaFoldDB" id="A0A8D0BLU7"/>
<dbReference type="GeneTree" id="ENSGT00940000154318"/>
<dbReference type="PROSITE" id="PS50062">
    <property type="entry name" value="BCL2_FAMILY"/>
    <property type="match status" value="1"/>
</dbReference>
<dbReference type="GO" id="GO:0005829">
    <property type="term" value="C:cytosol"/>
    <property type="evidence" value="ECO:0007669"/>
    <property type="project" value="Ensembl"/>
</dbReference>
<evidence type="ECO:0000256" key="3">
    <source>
        <dbReference type="SAM" id="MobiDB-lite"/>
    </source>
</evidence>
<dbReference type="Ensembl" id="ENSSMRT00000012012.1">
    <property type="protein sequence ID" value="ENSSMRP00000010306.1"/>
    <property type="gene ID" value="ENSSMRG00000008180.1"/>
</dbReference>